<feature type="chain" id="PRO_5038831772" evidence="1">
    <location>
        <begin position="26"/>
        <end position="450"/>
    </location>
</feature>
<dbReference type="PANTHER" id="PTHR43422:SF3">
    <property type="entry name" value="THIAMINE THIAZOLE SYNTHASE"/>
    <property type="match status" value="1"/>
</dbReference>
<name>A0A8J4A0N8_9ACTN</name>
<sequence>MATGRDRAVVLGGSLAGLLSARVLAATYADVVVVERDDVAVAVNSEPRRGVPQGRHAHGLLAAGLRAIEDLLPGTTDDVAAAGVPMGDMSGNVRMCPNGRRLKQADVGLAGLAPSRPFLENYVRSRVAKLPNVDLRGGTDIVGLVASADSRGVTGARVQRREATAAEVIEADLVVDATGRGSRTPRWLTELGYEQPPEERLDIDLTYTTRTYRLGPAALGGDIVILIGPTLTRPRGGVIQIGEDNRAIVTLFGILGDQAPTDDEGFLAFAKTLPIPDLYEAIRVAEPIDRPVLIRFPGSVRHRYDKLRRFPAGLLVIGDAVCSFNPMYGQGMSVSAVEATILRDHLAAGGPDWRRFFAAIRPVIDVPWQISVGADKSFPDVPGRRTVMDRVMNRYIGRLHAAAERDALVSTTFARVSNLIAPMPLLLRPDIMVRVLARGGHPRGTVAPAD</sequence>
<dbReference type="Gene3D" id="3.50.50.60">
    <property type="entry name" value="FAD/NAD(P)-binding domain"/>
    <property type="match status" value="1"/>
</dbReference>
<dbReference type="EMBL" id="BOPH01000105">
    <property type="protein sequence ID" value="GIJ72708.1"/>
    <property type="molecule type" value="Genomic_DNA"/>
</dbReference>
<keyword evidence="3" id="KW-0560">Oxidoreductase</keyword>
<evidence type="ECO:0000313" key="4">
    <source>
        <dbReference type="Proteomes" id="UP000635606"/>
    </source>
</evidence>
<comment type="caution">
    <text evidence="3">The sequence shown here is derived from an EMBL/GenBank/DDBJ whole genome shotgun (WGS) entry which is preliminary data.</text>
</comment>
<accession>A0A8J4A0N8</accession>
<dbReference type="Pfam" id="PF01494">
    <property type="entry name" value="FAD_binding_3"/>
    <property type="match status" value="1"/>
</dbReference>
<dbReference type="AlphaFoldDB" id="A0A8J4A0N8"/>
<keyword evidence="3" id="KW-0503">Monooxygenase</keyword>
<evidence type="ECO:0000256" key="1">
    <source>
        <dbReference type="SAM" id="SignalP"/>
    </source>
</evidence>
<feature type="signal peptide" evidence="1">
    <location>
        <begin position="1"/>
        <end position="25"/>
    </location>
</feature>
<proteinExistence type="predicted"/>
<dbReference type="PANTHER" id="PTHR43422">
    <property type="entry name" value="THIAMINE THIAZOLE SYNTHASE"/>
    <property type="match status" value="1"/>
</dbReference>
<dbReference type="Proteomes" id="UP000635606">
    <property type="component" value="Unassembled WGS sequence"/>
</dbReference>
<dbReference type="SUPFAM" id="SSF51905">
    <property type="entry name" value="FAD/NAD(P)-binding domain"/>
    <property type="match status" value="1"/>
</dbReference>
<dbReference type="InterPro" id="IPR036188">
    <property type="entry name" value="FAD/NAD-bd_sf"/>
</dbReference>
<dbReference type="RefSeq" id="WP_203932564.1">
    <property type="nucleotide sequence ID" value="NZ_BOPH01000105.1"/>
</dbReference>
<evidence type="ECO:0000259" key="2">
    <source>
        <dbReference type="Pfam" id="PF01494"/>
    </source>
</evidence>
<protein>
    <submittedName>
        <fullName evidence="3">FAD-binding monooxygenase</fullName>
    </submittedName>
</protein>
<dbReference type="InterPro" id="IPR002938">
    <property type="entry name" value="FAD-bd"/>
</dbReference>
<reference evidence="3" key="1">
    <citation type="submission" date="2021-01" db="EMBL/GenBank/DDBJ databases">
        <title>Whole genome shotgun sequence of Virgisporangium ochraceum NBRC 16418.</title>
        <authorList>
            <person name="Komaki H."/>
            <person name="Tamura T."/>
        </authorList>
    </citation>
    <scope>NUCLEOTIDE SEQUENCE</scope>
    <source>
        <strain evidence="3">NBRC 16418</strain>
    </source>
</reference>
<keyword evidence="1" id="KW-0732">Signal</keyword>
<dbReference type="GO" id="GO:0071949">
    <property type="term" value="F:FAD binding"/>
    <property type="evidence" value="ECO:0007669"/>
    <property type="project" value="InterPro"/>
</dbReference>
<keyword evidence="4" id="KW-1185">Reference proteome</keyword>
<organism evidence="3 4">
    <name type="scientific">Virgisporangium ochraceum</name>
    <dbReference type="NCBI Taxonomy" id="65505"/>
    <lineage>
        <taxon>Bacteria</taxon>
        <taxon>Bacillati</taxon>
        <taxon>Actinomycetota</taxon>
        <taxon>Actinomycetes</taxon>
        <taxon>Micromonosporales</taxon>
        <taxon>Micromonosporaceae</taxon>
        <taxon>Virgisporangium</taxon>
    </lineage>
</organism>
<gene>
    <name evidence="3" type="ORF">Voc01_076250</name>
</gene>
<feature type="domain" description="FAD-binding" evidence="2">
    <location>
        <begin position="9"/>
        <end position="184"/>
    </location>
</feature>
<dbReference type="GO" id="GO:0004497">
    <property type="term" value="F:monooxygenase activity"/>
    <property type="evidence" value="ECO:0007669"/>
    <property type="project" value="UniProtKB-KW"/>
</dbReference>
<evidence type="ECO:0000313" key="3">
    <source>
        <dbReference type="EMBL" id="GIJ72708.1"/>
    </source>
</evidence>